<keyword evidence="2 5" id="KW-0732">Signal</keyword>
<evidence type="ECO:0000256" key="4">
    <source>
        <dbReference type="SAM" id="Phobius"/>
    </source>
</evidence>
<keyword evidence="7" id="KW-1185">Reference proteome</keyword>
<feature type="domain" description="EGF-like" evidence="6">
    <location>
        <begin position="271"/>
        <end position="306"/>
    </location>
</feature>
<keyword evidence="4" id="KW-1133">Transmembrane helix</keyword>
<dbReference type="GeneID" id="136078366"/>
<dbReference type="Proteomes" id="UP001652625">
    <property type="component" value="Chromosome 03"/>
</dbReference>
<sequence>MAFTGFVKVINILFFGLHQVQLQTYSTSTKYSASTANPCIFHDCDQMCAIVSGKAECQCLLGKLQADNKTCVIDYNPCLINRGGCSQLCGLYLGKAVCSCFFGKLQPDGKTCKQDFSDPCFFNRGGCDQICERDSGKAVCSCYFGKLQPDGKTCKEDPCLFNGCEQLCSVVSGKAVCSCFAGILEPNNKTCKRDPCEFNGGCEEICLNILGKAVCSCFAGNLKLDGMSCTKDPCAFNGGCSQQCRVVFGKAVCSCYNGKLNSNGKTCDKDPCIKKGCSHNCYKIKDSIMCSCPPGMDLQPNELVCLKSDTGSSQTIGGLKSIGVIICGTIVMICYIINYQRKRKLERTSAQASSDMQGPSTDMVVPHIFETQNSDIEQPALNRHDYLNEDLGVINMANTSNCPPPYDIVDLHPPPSYESTQFSNSLTVISSNERPPMYSE</sequence>
<keyword evidence="1" id="KW-0245">EGF-like domain</keyword>
<feature type="signal peptide" evidence="5">
    <location>
        <begin position="1"/>
        <end position="22"/>
    </location>
</feature>
<feature type="transmembrane region" description="Helical" evidence="4">
    <location>
        <begin position="317"/>
        <end position="337"/>
    </location>
</feature>
<gene>
    <name evidence="8" type="primary">LOC136078366</name>
</gene>
<dbReference type="PANTHER" id="PTHR24034:SF209">
    <property type="entry name" value="EGF-LIKE DOMAIN-CONTAINING PROTEIN"/>
    <property type="match status" value="1"/>
</dbReference>
<feature type="domain" description="EGF-like" evidence="6">
    <location>
        <begin position="195"/>
        <end position="230"/>
    </location>
</feature>
<evidence type="ECO:0000259" key="6">
    <source>
        <dbReference type="SMART" id="SM00181"/>
    </source>
</evidence>
<dbReference type="Gene3D" id="2.10.25.10">
    <property type="entry name" value="Laminin"/>
    <property type="match status" value="6"/>
</dbReference>
<feature type="chain" id="PRO_5047317290" evidence="5">
    <location>
        <begin position="23"/>
        <end position="440"/>
    </location>
</feature>
<evidence type="ECO:0000256" key="2">
    <source>
        <dbReference type="ARBA" id="ARBA00022729"/>
    </source>
</evidence>
<evidence type="ECO:0000256" key="1">
    <source>
        <dbReference type="ARBA" id="ARBA00022536"/>
    </source>
</evidence>
<protein>
    <submittedName>
        <fullName evidence="8">Matrilin-2-like isoform X3</fullName>
    </submittedName>
</protein>
<evidence type="ECO:0000313" key="7">
    <source>
        <dbReference type="Proteomes" id="UP001652625"/>
    </source>
</evidence>
<dbReference type="RefSeq" id="XP_065650162.1">
    <property type="nucleotide sequence ID" value="XM_065794090.1"/>
</dbReference>
<accession>A0ABM4BMB8</accession>
<feature type="domain" description="EGF-like" evidence="6">
    <location>
        <begin position="38"/>
        <end position="72"/>
    </location>
</feature>
<dbReference type="SUPFAM" id="SSF57196">
    <property type="entry name" value="EGF/Laminin"/>
    <property type="match status" value="2"/>
</dbReference>
<dbReference type="InterPro" id="IPR000742">
    <property type="entry name" value="EGF"/>
</dbReference>
<dbReference type="InterPro" id="IPR009030">
    <property type="entry name" value="Growth_fac_rcpt_cys_sf"/>
</dbReference>
<dbReference type="SUPFAM" id="SSF57184">
    <property type="entry name" value="Growth factor receptor domain"/>
    <property type="match status" value="1"/>
</dbReference>
<keyword evidence="4" id="KW-0472">Membrane</keyword>
<feature type="domain" description="EGF-like" evidence="6">
    <location>
        <begin position="233"/>
        <end position="268"/>
    </location>
</feature>
<name>A0ABM4BMB8_HYDVU</name>
<evidence type="ECO:0000313" key="8">
    <source>
        <dbReference type="RefSeq" id="XP_065650162.1"/>
    </source>
</evidence>
<keyword evidence="4" id="KW-0812">Transmembrane</keyword>
<evidence type="ECO:0000256" key="5">
    <source>
        <dbReference type="SAM" id="SignalP"/>
    </source>
</evidence>
<reference evidence="8" key="1">
    <citation type="submission" date="2025-08" db="UniProtKB">
        <authorList>
            <consortium name="RefSeq"/>
        </authorList>
    </citation>
    <scope>IDENTIFICATION</scope>
</reference>
<dbReference type="InterPro" id="IPR050751">
    <property type="entry name" value="ECM_structural_protein"/>
</dbReference>
<dbReference type="PANTHER" id="PTHR24034">
    <property type="entry name" value="EGF-LIKE DOMAIN-CONTAINING PROTEIN"/>
    <property type="match status" value="1"/>
</dbReference>
<feature type="domain" description="EGF-like" evidence="6">
    <location>
        <begin position="119"/>
        <end position="155"/>
    </location>
</feature>
<keyword evidence="3" id="KW-0677">Repeat</keyword>
<dbReference type="SMART" id="SM00181">
    <property type="entry name" value="EGF"/>
    <property type="match status" value="7"/>
</dbReference>
<organism evidence="7 8">
    <name type="scientific">Hydra vulgaris</name>
    <name type="common">Hydra</name>
    <name type="synonym">Hydra attenuata</name>
    <dbReference type="NCBI Taxonomy" id="6087"/>
    <lineage>
        <taxon>Eukaryota</taxon>
        <taxon>Metazoa</taxon>
        <taxon>Cnidaria</taxon>
        <taxon>Hydrozoa</taxon>
        <taxon>Hydroidolina</taxon>
        <taxon>Anthoathecata</taxon>
        <taxon>Aplanulata</taxon>
        <taxon>Hydridae</taxon>
        <taxon>Hydra</taxon>
    </lineage>
</organism>
<evidence type="ECO:0000256" key="3">
    <source>
        <dbReference type="ARBA" id="ARBA00022737"/>
    </source>
</evidence>
<proteinExistence type="predicted"/>
<feature type="domain" description="EGF-like" evidence="6">
    <location>
        <begin position="158"/>
        <end position="192"/>
    </location>
</feature>
<feature type="domain" description="EGF-like" evidence="6">
    <location>
        <begin position="77"/>
        <end position="113"/>
    </location>
</feature>